<evidence type="ECO:0000313" key="2">
    <source>
        <dbReference type="Proteomes" id="UP000636918"/>
    </source>
</evidence>
<accession>A0ABS1L7T3</accession>
<gene>
    <name evidence="1" type="ORF">JI751_08175</name>
</gene>
<keyword evidence="2" id="KW-1185">Reference proteome</keyword>
<dbReference type="Proteomes" id="UP000636918">
    <property type="component" value="Unassembled WGS sequence"/>
</dbReference>
<dbReference type="RefSeq" id="WP_201935375.1">
    <property type="nucleotide sequence ID" value="NZ_JAERSG010000002.1"/>
</dbReference>
<protein>
    <recommendedName>
        <fullName evidence="3">Copper chaperone PCu(A)C</fullName>
    </recommendedName>
</protein>
<comment type="caution">
    <text evidence="1">The sequence shown here is derived from an EMBL/GenBank/DDBJ whole genome shotgun (WGS) entry which is preliminary data.</text>
</comment>
<reference evidence="1 2" key="1">
    <citation type="submission" date="2021-01" db="EMBL/GenBank/DDBJ databases">
        <title>Genome seq and assembly of Nocardiodes sp. G10.</title>
        <authorList>
            <person name="Chhetri G."/>
        </authorList>
    </citation>
    <scope>NUCLEOTIDE SEQUENCE [LARGE SCALE GENOMIC DNA]</scope>
    <source>
        <strain evidence="1 2">G10</strain>
    </source>
</reference>
<evidence type="ECO:0008006" key="3">
    <source>
        <dbReference type="Google" id="ProtNLM"/>
    </source>
</evidence>
<organism evidence="1 2">
    <name type="scientific">Nocardioides baculatus</name>
    <dbReference type="NCBI Taxonomy" id="2801337"/>
    <lineage>
        <taxon>Bacteria</taxon>
        <taxon>Bacillati</taxon>
        <taxon>Actinomycetota</taxon>
        <taxon>Actinomycetes</taxon>
        <taxon>Propionibacteriales</taxon>
        <taxon>Nocardioidaceae</taxon>
        <taxon>Nocardioides</taxon>
    </lineage>
</organism>
<proteinExistence type="predicted"/>
<name>A0ABS1L7T3_9ACTN</name>
<dbReference type="EMBL" id="JAERSG010000002">
    <property type="protein sequence ID" value="MBL0747582.1"/>
    <property type="molecule type" value="Genomic_DNA"/>
</dbReference>
<sequence>MAAPVEAKSYQPSIGSNARTEQVDALGVAIVVDGDRNGRVVGTLLNTENRRHALTGATVKSDGVPLRSALLADVVLLPPGEVVHLAHEAPVSVPADHLSVGSFVELTLDVTDGELVQMLVPVEAKRGPYADVDVVAVP</sequence>
<evidence type="ECO:0000313" key="1">
    <source>
        <dbReference type="EMBL" id="MBL0747582.1"/>
    </source>
</evidence>